<dbReference type="AlphaFoldDB" id="A0A3L7AI93"/>
<protein>
    <submittedName>
        <fullName evidence="5">GntR family transcriptional regulator</fullName>
    </submittedName>
</protein>
<dbReference type="SMART" id="SM00866">
    <property type="entry name" value="UTRA"/>
    <property type="match status" value="1"/>
</dbReference>
<dbReference type="SUPFAM" id="SSF64288">
    <property type="entry name" value="Chorismate lyase-like"/>
    <property type="match status" value="1"/>
</dbReference>
<evidence type="ECO:0000313" key="6">
    <source>
        <dbReference type="Proteomes" id="UP000269438"/>
    </source>
</evidence>
<dbReference type="RefSeq" id="WP_121689549.1">
    <property type="nucleotide sequence ID" value="NZ_RCUY01000015.1"/>
</dbReference>
<dbReference type="Gene3D" id="1.10.10.10">
    <property type="entry name" value="Winged helix-like DNA-binding domain superfamily/Winged helix DNA-binding domain"/>
    <property type="match status" value="1"/>
</dbReference>
<dbReference type="SUPFAM" id="SSF46785">
    <property type="entry name" value="Winged helix' DNA-binding domain"/>
    <property type="match status" value="1"/>
</dbReference>
<dbReference type="PROSITE" id="PS50949">
    <property type="entry name" value="HTH_GNTR"/>
    <property type="match status" value="1"/>
</dbReference>
<feature type="domain" description="HTH gntR-type" evidence="4">
    <location>
        <begin position="17"/>
        <end position="85"/>
    </location>
</feature>
<gene>
    <name evidence="5" type="ORF">D9V34_16545</name>
</gene>
<dbReference type="PANTHER" id="PTHR44846">
    <property type="entry name" value="MANNOSYL-D-GLYCERATE TRANSPORT/METABOLISM SYSTEM REPRESSOR MNGR-RELATED"/>
    <property type="match status" value="1"/>
</dbReference>
<name>A0A3L7AI93_9MICO</name>
<evidence type="ECO:0000259" key="4">
    <source>
        <dbReference type="PROSITE" id="PS50949"/>
    </source>
</evidence>
<reference evidence="5 6" key="1">
    <citation type="submission" date="2018-10" db="EMBL/GenBank/DDBJ databases">
        <authorList>
            <person name="Li J."/>
        </authorList>
    </citation>
    <scope>NUCLEOTIDE SEQUENCE [LARGE SCALE GENOMIC DNA]</scope>
    <source>
        <strain evidence="5 6">JCM 11654</strain>
    </source>
</reference>
<dbReference type="InterPro" id="IPR028978">
    <property type="entry name" value="Chorismate_lyase_/UTRA_dom_sf"/>
</dbReference>
<dbReference type="GO" id="GO:0003677">
    <property type="term" value="F:DNA binding"/>
    <property type="evidence" value="ECO:0007669"/>
    <property type="project" value="UniProtKB-KW"/>
</dbReference>
<evidence type="ECO:0000313" key="5">
    <source>
        <dbReference type="EMBL" id="RLP79388.1"/>
    </source>
</evidence>
<dbReference type="CDD" id="cd07377">
    <property type="entry name" value="WHTH_GntR"/>
    <property type="match status" value="1"/>
</dbReference>
<keyword evidence="1" id="KW-0805">Transcription regulation</keyword>
<comment type="caution">
    <text evidence="5">The sequence shown here is derived from an EMBL/GenBank/DDBJ whole genome shotgun (WGS) entry which is preliminary data.</text>
</comment>
<organism evidence="5 6">
    <name type="scientific">Mycetocola lacteus</name>
    <dbReference type="NCBI Taxonomy" id="76637"/>
    <lineage>
        <taxon>Bacteria</taxon>
        <taxon>Bacillati</taxon>
        <taxon>Actinomycetota</taxon>
        <taxon>Actinomycetes</taxon>
        <taxon>Micrococcales</taxon>
        <taxon>Microbacteriaceae</taxon>
        <taxon>Mycetocola</taxon>
    </lineage>
</organism>
<evidence type="ECO:0000256" key="2">
    <source>
        <dbReference type="ARBA" id="ARBA00023125"/>
    </source>
</evidence>
<dbReference type="InterPro" id="IPR036388">
    <property type="entry name" value="WH-like_DNA-bd_sf"/>
</dbReference>
<dbReference type="Pfam" id="PF07702">
    <property type="entry name" value="UTRA"/>
    <property type="match status" value="1"/>
</dbReference>
<keyword evidence="6" id="KW-1185">Reference proteome</keyword>
<dbReference type="InterPro" id="IPR000524">
    <property type="entry name" value="Tscrpt_reg_HTH_GntR"/>
</dbReference>
<dbReference type="GO" id="GO:0003700">
    <property type="term" value="F:DNA-binding transcription factor activity"/>
    <property type="evidence" value="ECO:0007669"/>
    <property type="project" value="InterPro"/>
</dbReference>
<dbReference type="InterPro" id="IPR011663">
    <property type="entry name" value="UTRA"/>
</dbReference>
<sequence length="253" mass="27833">MANPGEFEPPIRVDYPDPLWIQAVRLIRDQINSGSLAEGMRLPPERELCQQLGISRVTLRKALTQLVEDGVLAPSHGRGWYVGTANQDRDWSNDLESFSETAKRMGLEPSSEVVTVEERPASLDEAESLGVAPGTPLFHLDRVRLLADVPIARDETLVPAALMPDITGVDFETASLFSILADAGLAPERAESTIQARAADASLAESLRMQEGEPILEMHQIAYAADDRKVSMSRIRYAGDRYRLRTGFARGAH</sequence>
<dbReference type="EMBL" id="RCUY01000015">
    <property type="protein sequence ID" value="RLP79388.1"/>
    <property type="molecule type" value="Genomic_DNA"/>
</dbReference>
<dbReference type="Pfam" id="PF00392">
    <property type="entry name" value="GntR"/>
    <property type="match status" value="1"/>
</dbReference>
<dbReference type="PRINTS" id="PR00035">
    <property type="entry name" value="HTHGNTR"/>
</dbReference>
<accession>A0A3L7AI93</accession>
<dbReference type="SMART" id="SM00345">
    <property type="entry name" value="HTH_GNTR"/>
    <property type="match status" value="1"/>
</dbReference>
<evidence type="ECO:0000256" key="3">
    <source>
        <dbReference type="ARBA" id="ARBA00023163"/>
    </source>
</evidence>
<dbReference type="InterPro" id="IPR036390">
    <property type="entry name" value="WH_DNA-bd_sf"/>
</dbReference>
<keyword evidence="3" id="KW-0804">Transcription</keyword>
<keyword evidence="2" id="KW-0238">DNA-binding</keyword>
<proteinExistence type="predicted"/>
<evidence type="ECO:0000256" key="1">
    <source>
        <dbReference type="ARBA" id="ARBA00023015"/>
    </source>
</evidence>
<dbReference type="InterPro" id="IPR050679">
    <property type="entry name" value="Bact_HTH_transcr_reg"/>
</dbReference>
<dbReference type="Gene3D" id="3.40.1410.10">
    <property type="entry name" value="Chorismate lyase-like"/>
    <property type="match status" value="1"/>
</dbReference>
<dbReference type="Proteomes" id="UP000269438">
    <property type="component" value="Unassembled WGS sequence"/>
</dbReference>
<dbReference type="OrthoDB" id="7363114at2"/>